<protein>
    <submittedName>
        <fullName evidence="9">Peroxisomal membrane protein 2 isoform X1</fullName>
    </submittedName>
</protein>
<accession>A0ABM3RXA1</accession>
<evidence type="ECO:0000313" key="9">
    <source>
        <dbReference type="RefSeq" id="XP_057382226.1"/>
    </source>
</evidence>
<gene>
    <name evidence="9" type="primary">PXMP2</name>
</gene>
<evidence type="ECO:0000256" key="1">
    <source>
        <dbReference type="ARBA" id="ARBA00004141"/>
    </source>
</evidence>
<reference evidence="9" key="1">
    <citation type="submission" date="2025-08" db="UniProtKB">
        <authorList>
            <consortium name="RefSeq"/>
        </authorList>
    </citation>
    <scope>IDENTIFICATION</scope>
</reference>
<comment type="similarity">
    <text evidence="2 6">Belongs to the peroxisomal membrane protein PXMP2/4 family.</text>
</comment>
<keyword evidence="8" id="KW-1185">Reference proteome</keyword>
<proteinExistence type="inferred from homology"/>
<keyword evidence="4 6" id="KW-1133">Transmembrane helix</keyword>
<sequence>MAPAASKLRAEADLGAFPQRALAQYLRLLRLYPVLTKAATSGVLSALGNFLAQLIEKKQEKENCSQKLDVRGPLRYAIYGFFFTGPLGHFFYLFMEHWIPPEAPLAGVTRLLLDRLLFAPAFLSLFFLIMNFLEGKDATAFAAKMKRGFWPALQMNWRVWTPVQFINVNYVPLQAPPVSTVSTPSTAHLCPGPKTTAGWTGSRPRFMRATQPGCTTGSWDSIAGALCCLPPSPEGHTEQALTHPQNAGTRGFCPGFYWGLGTWAPPPAPEFPTPPEERRDPHEIQVPRHQRSTSLSNRPFQGFPGLRPAVLTFFCTPFK</sequence>
<evidence type="ECO:0000313" key="8">
    <source>
        <dbReference type="Proteomes" id="UP001652580"/>
    </source>
</evidence>
<organism evidence="8 9">
    <name type="scientific">Balaenoptera acutorostrata</name>
    <name type="common">Common minke whale</name>
    <name type="synonym">Balaena rostrata</name>
    <dbReference type="NCBI Taxonomy" id="9767"/>
    <lineage>
        <taxon>Eukaryota</taxon>
        <taxon>Metazoa</taxon>
        <taxon>Chordata</taxon>
        <taxon>Craniata</taxon>
        <taxon>Vertebrata</taxon>
        <taxon>Euteleostomi</taxon>
        <taxon>Mammalia</taxon>
        <taxon>Eutheria</taxon>
        <taxon>Laurasiatheria</taxon>
        <taxon>Artiodactyla</taxon>
        <taxon>Whippomorpha</taxon>
        <taxon>Cetacea</taxon>
        <taxon>Mysticeti</taxon>
        <taxon>Balaenopteridae</taxon>
        <taxon>Balaenoptera</taxon>
    </lineage>
</organism>
<evidence type="ECO:0000256" key="7">
    <source>
        <dbReference type="SAM" id="MobiDB-lite"/>
    </source>
</evidence>
<comment type="subcellular location">
    <subcellularLocation>
        <location evidence="1">Membrane</location>
        <topology evidence="1">Multi-pass membrane protein</topology>
    </subcellularLocation>
</comment>
<evidence type="ECO:0000256" key="5">
    <source>
        <dbReference type="ARBA" id="ARBA00023136"/>
    </source>
</evidence>
<feature type="transmembrane region" description="Helical" evidence="6">
    <location>
        <begin position="115"/>
        <end position="133"/>
    </location>
</feature>
<evidence type="ECO:0000256" key="2">
    <source>
        <dbReference type="ARBA" id="ARBA00006824"/>
    </source>
</evidence>
<dbReference type="RefSeq" id="XP_057382226.1">
    <property type="nucleotide sequence ID" value="XM_057526243.1"/>
</dbReference>
<dbReference type="PANTHER" id="PTHR11266:SF80">
    <property type="entry name" value="PEROXISOMAL MEMBRANE PROTEIN 2"/>
    <property type="match status" value="1"/>
</dbReference>
<keyword evidence="3 6" id="KW-0812">Transmembrane</keyword>
<keyword evidence="5 6" id="KW-0472">Membrane</keyword>
<feature type="compositionally biased region" description="Basic and acidic residues" evidence="7">
    <location>
        <begin position="275"/>
        <end position="286"/>
    </location>
</feature>
<feature type="transmembrane region" description="Helical" evidence="6">
    <location>
        <begin position="76"/>
        <end position="95"/>
    </location>
</feature>
<dbReference type="Pfam" id="PF04117">
    <property type="entry name" value="Mpv17_PMP22"/>
    <property type="match status" value="1"/>
</dbReference>
<dbReference type="PANTHER" id="PTHR11266">
    <property type="entry name" value="PEROXISOMAL MEMBRANE PROTEIN 2, PXMP2 MPV17"/>
    <property type="match status" value="1"/>
</dbReference>
<dbReference type="GeneID" id="103018764"/>
<name>A0ABM3RXA1_BALAC</name>
<dbReference type="Proteomes" id="UP001652580">
    <property type="component" value="Chromosome 13"/>
</dbReference>
<dbReference type="InterPro" id="IPR007248">
    <property type="entry name" value="Mpv17_PMP22"/>
</dbReference>
<evidence type="ECO:0000256" key="3">
    <source>
        <dbReference type="ARBA" id="ARBA00022692"/>
    </source>
</evidence>
<evidence type="ECO:0000256" key="4">
    <source>
        <dbReference type="ARBA" id="ARBA00022989"/>
    </source>
</evidence>
<feature type="compositionally biased region" description="Pro residues" evidence="7">
    <location>
        <begin position="264"/>
        <end position="274"/>
    </location>
</feature>
<feature type="region of interest" description="Disordered" evidence="7">
    <location>
        <begin position="264"/>
        <end position="300"/>
    </location>
</feature>
<evidence type="ECO:0000256" key="6">
    <source>
        <dbReference type="RuleBase" id="RU363053"/>
    </source>
</evidence>